<protein>
    <recommendedName>
        <fullName evidence="4">Peptidase S1 domain-containing protein</fullName>
    </recommendedName>
</protein>
<comment type="caution">
    <text evidence="5">The sequence shown here is derived from an EMBL/GenBank/DDBJ whole genome shotgun (WGS) entry which is preliminary data.</text>
</comment>
<comment type="similarity">
    <text evidence="2">Belongs to the peptidase S1 family. CLIP subfamily.</text>
</comment>
<dbReference type="GO" id="GO:0004252">
    <property type="term" value="F:serine-type endopeptidase activity"/>
    <property type="evidence" value="ECO:0007669"/>
    <property type="project" value="InterPro"/>
</dbReference>
<gene>
    <name evidence="5" type="ORF">O3P69_015911</name>
</gene>
<sequence>MHRQRLLLLLLLSFLDGILGNIEDLIADCTDFRRCQCAQGVTGGRPALAFVTNTKINTICIGVLINDRYVISTTECAAGLDHNAINPEVLVSFENSEEEFDVSQIFLHPNHVPDSLPRLYDIMLVRLALLVDMTKHIPICLPHASLLVYNGIPGWIMAPGLRPLSVKIHTGSCSFMRQVGGVVRTIRVRPGMFLCVGNVKTSFCYTHPGYLLMMMVHGWYMLLGLSSTNYLFPMCKYSQGLFSEVLPYRAWIRNITSDSSNCQFVN</sequence>
<evidence type="ECO:0000256" key="2">
    <source>
        <dbReference type="ARBA" id="ARBA00024195"/>
    </source>
</evidence>
<dbReference type="InterPro" id="IPR009003">
    <property type="entry name" value="Peptidase_S1_PA"/>
</dbReference>
<dbReference type="Pfam" id="PF00089">
    <property type="entry name" value="Trypsin"/>
    <property type="match status" value="1"/>
</dbReference>
<dbReference type="InterPro" id="IPR043504">
    <property type="entry name" value="Peptidase_S1_PA_chymotrypsin"/>
</dbReference>
<evidence type="ECO:0000313" key="5">
    <source>
        <dbReference type="EMBL" id="KAK8383786.1"/>
    </source>
</evidence>
<keyword evidence="6" id="KW-1185">Reference proteome</keyword>
<dbReference type="SMART" id="SM00020">
    <property type="entry name" value="Tryp_SPc"/>
    <property type="match status" value="1"/>
</dbReference>
<organism evidence="5 6">
    <name type="scientific">Scylla paramamosain</name>
    <name type="common">Mud crab</name>
    <dbReference type="NCBI Taxonomy" id="85552"/>
    <lineage>
        <taxon>Eukaryota</taxon>
        <taxon>Metazoa</taxon>
        <taxon>Ecdysozoa</taxon>
        <taxon>Arthropoda</taxon>
        <taxon>Crustacea</taxon>
        <taxon>Multicrustacea</taxon>
        <taxon>Malacostraca</taxon>
        <taxon>Eumalacostraca</taxon>
        <taxon>Eucarida</taxon>
        <taxon>Decapoda</taxon>
        <taxon>Pleocyemata</taxon>
        <taxon>Brachyura</taxon>
        <taxon>Eubrachyura</taxon>
        <taxon>Portunoidea</taxon>
        <taxon>Portunidae</taxon>
        <taxon>Portuninae</taxon>
        <taxon>Scylla</taxon>
    </lineage>
</organism>
<dbReference type="EMBL" id="JARAKH010000036">
    <property type="protein sequence ID" value="KAK8383786.1"/>
    <property type="molecule type" value="Genomic_DNA"/>
</dbReference>
<dbReference type="InterPro" id="IPR001254">
    <property type="entry name" value="Trypsin_dom"/>
</dbReference>
<dbReference type="SUPFAM" id="SSF50494">
    <property type="entry name" value="Trypsin-like serine proteases"/>
    <property type="match status" value="1"/>
</dbReference>
<dbReference type="PROSITE" id="PS50240">
    <property type="entry name" value="TRYPSIN_DOM"/>
    <property type="match status" value="1"/>
</dbReference>
<keyword evidence="3" id="KW-0732">Signal</keyword>
<name>A0AAW0T8U9_SCYPA</name>
<accession>A0AAW0T8U9</accession>
<proteinExistence type="inferred from homology"/>
<evidence type="ECO:0000259" key="4">
    <source>
        <dbReference type="PROSITE" id="PS50240"/>
    </source>
</evidence>
<dbReference type="PANTHER" id="PTHR24256">
    <property type="entry name" value="TRYPTASE-RELATED"/>
    <property type="match status" value="1"/>
</dbReference>
<feature type="chain" id="PRO_5043822118" description="Peptidase S1 domain-containing protein" evidence="3">
    <location>
        <begin position="21"/>
        <end position="266"/>
    </location>
</feature>
<dbReference type="Proteomes" id="UP001487740">
    <property type="component" value="Unassembled WGS sequence"/>
</dbReference>
<dbReference type="InterPro" id="IPR051487">
    <property type="entry name" value="Ser/Thr_Proteases_Immune/Dev"/>
</dbReference>
<reference evidence="5 6" key="1">
    <citation type="submission" date="2023-03" db="EMBL/GenBank/DDBJ databases">
        <title>High-quality genome of Scylla paramamosain provides insights in environmental adaptation.</title>
        <authorList>
            <person name="Zhang L."/>
        </authorList>
    </citation>
    <scope>NUCLEOTIDE SEQUENCE [LARGE SCALE GENOMIC DNA]</scope>
    <source>
        <strain evidence="5">LZ_2023a</strain>
        <tissue evidence="5">Muscle</tissue>
    </source>
</reference>
<keyword evidence="1" id="KW-1015">Disulfide bond</keyword>
<evidence type="ECO:0000256" key="1">
    <source>
        <dbReference type="ARBA" id="ARBA00023157"/>
    </source>
</evidence>
<evidence type="ECO:0000313" key="6">
    <source>
        <dbReference type="Proteomes" id="UP001487740"/>
    </source>
</evidence>
<dbReference type="Gene3D" id="2.40.10.10">
    <property type="entry name" value="Trypsin-like serine proteases"/>
    <property type="match status" value="1"/>
</dbReference>
<dbReference type="AlphaFoldDB" id="A0AAW0T8U9"/>
<feature type="signal peptide" evidence="3">
    <location>
        <begin position="1"/>
        <end position="20"/>
    </location>
</feature>
<feature type="domain" description="Peptidase S1" evidence="4">
    <location>
        <begin position="18"/>
        <end position="257"/>
    </location>
</feature>
<evidence type="ECO:0000256" key="3">
    <source>
        <dbReference type="SAM" id="SignalP"/>
    </source>
</evidence>
<dbReference type="GO" id="GO:0006508">
    <property type="term" value="P:proteolysis"/>
    <property type="evidence" value="ECO:0007669"/>
    <property type="project" value="InterPro"/>
</dbReference>